<dbReference type="Proteomes" id="UP000612233">
    <property type="component" value="Unassembled WGS sequence"/>
</dbReference>
<dbReference type="EMBL" id="JACXAD010000008">
    <property type="protein sequence ID" value="MBD2768009.1"/>
    <property type="molecule type" value="Genomic_DNA"/>
</dbReference>
<dbReference type="AlphaFoldDB" id="A0A927GJC4"/>
<accession>A0A927GJC4</accession>
<dbReference type="PANTHER" id="PTHR43739:SF5">
    <property type="entry name" value="EXO-ALPHA-SIALIDASE"/>
    <property type="match status" value="1"/>
</dbReference>
<dbReference type="PANTHER" id="PTHR43739">
    <property type="entry name" value="XYLOGLUCANASE (EUROFUNG)"/>
    <property type="match status" value="1"/>
</dbReference>
<sequence length="827" mass="87249">MGWLQASTTFAIFTRLWRSLTPNKAQGGAILALTVSVLLLGLPSRGQTFKAVPLDCGGWFSGFAQADNGRLYGYGDVFGAWRSDNGGTSWSYLNWSIPGGDVGGLGMAVQKNNADVVYYSTGDKLYKSTNGGTNWTVLLSDIGDNTPRFRGTSPILIRSNDPNEIWFAGPRKNKQGWLWKSSNGGTDWVKAGGSNFDSNRARTLHNVSAFANQIWVGSDNGLYVSTDGGNNFSLVGGSGRLSEVGMIARFTTGTFAGVGLVTRSNGGGGGISRITASNYNDATTYAVSDAATNSIYFGYPTGLQIFSDGSSSAWNTSADRHGFSPAGNGGQLFTVRSTTLNTSVVPIWTTAAEMAAKNHPDYGTDQVIEAVGNPNKWMITGGGAPMYSLDKGLSWQYFPNGSGLAAVKAYFPGISRHDANRVYVPASDIGSAIVTDGGNSGQATLSSHKSFTSLHSAFRILEGPDTQNLVLAGVDQGTNSTLLLRSTNGGSNWDVVPQSGNGLPPSRDGVTKAVMSFTDANDFLVVLASGTGQGGPITPGTINPGVWRTTNGGASFTQVQDLPRTGLSTGHRYDPQSCFIERDAVQPDVRYFVSRDAPFYRSTNGGTNWTPRTHPFAKPDGGAFWAWDFHADPVRGGNLWAAGDFAGVKVSRDGGQTWNPTAQYMNARLVSSCNGKIAVFGSMAGDAQPRLYYSSDDGATFTALTSPSYNFHSVQGLAVDRSGKVWVSWNSVTVVTPSTLTSAQAAIAPTASAVQVYPNPAAGSFSVTTGKEGAMITVRTLAGKLMSTVKANSQLTTIDAGSWPAGMYFIQVQAGAETTVKKLVIAK</sequence>
<proteinExistence type="predicted"/>
<comment type="caution">
    <text evidence="2">The sequence shown here is derived from an EMBL/GenBank/DDBJ whole genome shotgun (WGS) entry which is preliminary data.</text>
</comment>
<evidence type="ECO:0000313" key="3">
    <source>
        <dbReference type="Proteomes" id="UP000612233"/>
    </source>
</evidence>
<dbReference type="CDD" id="cd15482">
    <property type="entry name" value="Sialidase_non-viral"/>
    <property type="match status" value="1"/>
</dbReference>
<gene>
    <name evidence="2" type="ORF">IC235_08920</name>
</gene>
<evidence type="ECO:0000259" key="1">
    <source>
        <dbReference type="Pfam" id="PF18962"/>
    </source>
</evidence>
<reference evidence="2" key="1">
    <citation type="submission" date="2020-09" db="EMBL/GenBank/DDBJ databases">
        <authorList>
            <person name="Kim M.K."/>
        </authorList>
    </citation>
    <scope>NUCLEOTIDE SEQUENCE</scope>
    <source>
        <strain evidence="2">BT664</strain>
    </source>
</reference>
<dbReference type="Gene3D" id="2.130.10.10">
    <property type="entry name" value="YVTN repeat-like/Quinoprotein amine dehydrogenase"/>
    <property type="match status" value="3"/>
</dbReference>
<dbReference type="InterPro" id="IPR015943">
    <property type="entry name" value="WD40/YVTN_repeat-like_dom_sf"/>
</dbReference>
<feature type="domain" description="Secretion system C-terminal sorting" evidence="1">
    <location>
        <begin position="756"/>
        <end position="825"/>
    </location>
</feature>
<keyword evidence="3" id="KW-1185">Reference proteome</keyword>
<dbReference type="InterPro" id="IPR026444">
    <property type="entry name" value="Secre_tail"/>
</dbReference>
<dbReference type="InterPro" id="IPR052025">
    <property type="entry name" value="Xyloglucanase_GH74"/>
</dbReference>
<dbReference type="RefSeq" id="WP_191004827.1">
    <property type="nucleotide sequence ID" value="NZ_JACXAD010000008.1"/>
</dbReference>
<protein>
    <submittedName>
        <fullName evidence="2">T9SS type A sorting domain-containing protein</fullName>
    </submittedName>
</protein>
<evidence type="ECO:0000313" key="2">
    <source>
        <dbReference type="EMBL" id="MBD2768009.1"/>
    </source>
</evidence>
<dbReference type="SUPFAM" id="SSF110296">
    <property type="entry name" value="Oligoxyloglucan reducing end-specific cellobiohydrolase"/>
    <property type="match status" value="2"/>
</dbReference>
<dbReference type="Pfam" id="PF18962">
    <property type="entry name" value="Por_Secre_tail"/>
    <property type="match status" value="1"/>
</dbReference>
<dbReference type="GO" id="GO:0010411">
    <property type="term" value="P:xyloglucan metabolic process"/>
    <property type="evidence" value="ECO:0007669"/>
    <property type="project" value="TreeGrafter"/>
</dbReference>
<dbReference type="NCBIfam" id="TIGR04183">
    <property type="entry name" value="Por_Secre_tail"/>
    <property type="match status" value="1"/>
</dbReference>
<name>A0A927GJC4_9BACT</name>
<organism evidence="2 3">
    <name type="scientific">Hymenobacter montanus</name>
    <dbReference type="NCBI Taxonomy" id="2771359"/>
    <lineage>
        <taxon>Bacteria</taxon>
        <taxon>Pseudomonadati</taxon>
        <taxon>Bacteroidota</taxon>
        <taxon>Cytophagia</taxon>
        <taxon>Cytophagales</taxon>
        <taxon>Hymenobacteraceae</taxon>
        <taxon>Hymenobacter</taxon>
    </lineage>
</organism>